<feature type="region of interest" description="Disordered" evidence="8">
    <location>
        <begin position="76"/>
        <end position="109"/>
    </location>
</feature>
<keyword evidence="7" id="KW-0413">Isomerase</keyword>
<dbReference type="Pfam" id="PF00004">
    <property type="entry name" value="AAA"/>
    <property type="match status" value="1"/>
</dbReference>
<evidence type="ECO:0000256" key="4">
    <source>
        <dbReference type="ARBA" id="ARBA00022741"/>
    </source>
</evidence>
<keyword evidence="4" id="KW-0547">Nucleotide-binding</keyword>
<evidence type="ECO:0000259" key="9">
    <source>
        <dbReference type="SMART" id="SM00382"/>
    </source>
</evidence>
<evidence type="ECO:0000313" key="11">
    <source>
        <dbReference type="Proteomes" id="UP001153620"/>
    </source>
</evidence>
<dbReference type="GO" id="GO:0016887">
    <property type="term" value="F:ATP hydrolysis activity"/>
    <property type="evidence" value="ECO:0007669"/>
    <property type="project" value="InterPro"/>
</dbReference>
<sequence>MAEHDRRSIYERRRNIIYLIAEYLKEAGLNKTHAALIDESQLSNDFTICDNVDLETIYLEFCSYYHVKFGKKPRFVKRNEQQQQQQTVNGHKNTQISSSSSSNNPVDPQAARQILAKKRASLKTASHAATTMSTIFPESELRVIRDLETSQCLQVASLSPTSIYESNEKISIISTGIFRKSMHEFYNSHPHDWKDISEVIIRDVIRKNLCVKWDDIVGLDDAKMILRESVIFPMKYPQLFNRLQAWKAVLMHGVSGCGKTLLAKALCTETHEIFTFFNISASTLISKWRGESEKLIRVLFELAKYHEPSIIFIDELDSLTSKRNLGMEHEATKRLKNDFLSLLDGLESDENGKVFVLGSTNLPWDIDTAFLRRFERKIHIDVPTTQERQNLIKHFLSSTREWREDDLEDLALLSENFTGDDIRVAIKEANMMIIRKKIHNENFTTHNEMDVECHHLKEAFKSIKPNPESDINKHRQWISSFVKS</sequence>
<dbReference type="Gene3D" id="3.40.50.300">
    <property type="entry name" value="P-loop containing nucleotide triphosphate hydrolases"/>
    <property type="match status" value="1"/>
</dbReference>
<dbReference type="SMART" id="SM00382">
    <property type="entry name" value="AAA"/>
    <property type="match status" value="1"/>
</dbReference>
<dbReference type="PROSITE" id="PS50896">
    <property type="entry name" value="LISH"/>
    <property type="match status" value="1"/>
</dbReference>
<dbReference type="InterPro" id="IPR003593">
    <property type="entry name" value="AAA+_ATPase"/>
</dbReference>
<dbReference type="Gene3D" id="1.10.8.60">
    <property type="match status" value="1"/>
</dbReference>
<dbReference type="GO" id="GO:0016853">
    <property type="term" value="F:isomerase activity"/>
    <property type="evidence" value="ECO:0007669"/>
    <property type="project" value="UniProtKB-KW"/>
</dbReference>
<gene>
    <name evidence="10" type="ORF">CHIRRI_LOCUS11097</name>
</gene>
<keyword evidence="5" id="KW-0067">ATP-binding</keyword>
<dbReference type="GO" id="GO:0005524">
    <property type="term" value="F:ATP binding"/>
    <property type="evidence" value="ECO:0007669"/>
    <property type="project" value="UniProtKB-KW"/>
</dbReference>
<evidence type="ECO:0000256" key="5">
    <source>
        <dbReference type="ARBA" id="ARBA00022840"/>
    </source>
</evidence>
<name>A0A9N9S2Y7_9DIPT</name>
<dbReference type="InterPro" id="IPR003959">
    <property type="entry name" value="ATPase_AAA_core"/>
</dbReference>
<protein>
    <recommendedName>
        <fullName evidence="9">AAA+ ATPase domain-containing protein</fullName>
    </recommendedName>
</protein>
<dbReference type="Proteomes" id="UP001153620">
    <property type="component" value="Chromosome 3"/>
</dbReference>
<dbReference type="OrthoDB" id="191529at2759"/>
<keyword evidence="2" id="KW-0963">Cytoplasm</keyword>
<reference evidence="10" key="1">
    <citation type="submission" date="2022-01" db="EMBL/GenBank/DDBJ databases">
        <authorList>
            <person name="King R."/>
        </authorList>
    </citation>
    <scope>NUCLEOTIDE SEQUENCE</scope>
</reference>
<evidence type="ECO:0000256" key="3">
    <source>
        <dbReference type="ARBA" id="ARBA00022701"/>
    </source>
</evidence>
<evidence type="ECO:0000256" key="1">
    <source>
        <dbReference type="ARBA" id="ARBA00004186"/>
    </source>
</evidence>
<dbReference type="SUPFAM" id="SSF52540">
    <property type="entry name" value="P-loop containing nucleoside triphosphate hydrolases"/>
    <property type="match status" value="1"/>
</dbReference>
<dbReference type="FunFam" id="3.40.50.300:FF:001003">
    <property type="entry name" value="Vacuolar protein sorting-associated protein 4"/>
    <property type="match status" value="1"/>
</dbReference>
<feature type="compositionally biased region" description="Polar residues" evidence="8">
    <location>
        <begin position="87"/>
        <end position="96"/>
    </location>
</feature>
<evidence type="ECO:0000256" key="6">
    <source>
        <dbReference type="ARBA" id="ARBA00023212"/>
    </source>
</evidence>
<organism evidence="10 11">
    <name type="scientific">Chironomus riparius</name>
    <dbReference type="NCBI Taxonomy" id="315576"/>
    <lineage>
        <taxon>Eukaryota</taxon>
        <taxon>Metazoa</taxon>
        <taxon>Ecdysozoa</taxon>
        <taxon>Arthropoda</taxon>
        <taxon>Hexapoda</taxon>
        <taxon>Insecta</taxon>
        <taxon>Pterygota</taxon>
        <taxon>Neoptera</taxon>
        <taxon>Endopterygota</taxon>
        <taxon>Diptera</taxon>
        <taxon>Nematocera</taxon>
        <taxon>Chironomoidea</taxon>
        <taxon>Chironomidae</taxon>
        <taxon>Chironominae</taxon>
        <taxon>Chironomus</taxon>
    </lineage>
</organism>
<accession>A0A9N9S2Y7</accession>
<keyword evidence="3" id="KW-0493">Microtubule</keyword>
<proteinExistence type="predicted"/>
<dbReference type="GO" id="GO:0005874">
    <property type="term" value="C:microtubule"/>
    <property type="evidence" value="ECO:0007669"/>
    <property type="project" value="UniProtKB-KW"/>
</dbReference>
<dbReference type="InterPro" id="IPR006594">
    <property type="entry name" value="LisH"/>
</dbReference>
<dbReference type="SMART" id="SM00667">
    <property type="entry name" value="LisH"/>
    <property type="match status" value="1"/>
</dbReference>
<dbReference type="InterPro" id="IPR050304">
    <property type="entry name" value="MT-severing_AAA_ATPase"/>
</dbReference>
<keyword evidence="6" id="KW-0206">Cytoskeleton</keyword>
<feature type="domain" description="AAA+ ATPase" evidence="9">
    <location>
        <begin position="245"/>
        <end position="384"/>
    </location>
</feature>
<dbReference type="PANTHER" id="PTHR23074:SF78">
    <property type="entry name" value="KATANIN P60 ATPASE-CONTAINING SUBUNIT A-LIKE 2"/>
    <property type="match status" value="1"/>
</dbReference>
<evidence type="ECO:0000256" key="7">
    <source>
        <dbReference type="ARBA" id="ARBA00023235"/>
    </source>
</evidence>
<dbReference type="InterPro" id="IPR027417">
    <property type="entry name" value="P-loop_NTPase"/>
</dbReference>
<dbReference type="GO" id="GO:0005819">
    <property type="term" value="C:spindle"/>
    <property type="evidence" value="ECO:0007669"/>
    <property type="project" value="UniProtKB-SubCell"/>
</dbReference>
<dbReference type="AlphaFoldDB" id="A0A9N9S2Y7"/>
<comment type="subcellular location">
    <subcellularLocation>
        <location evidence="1">Cytoplasm</location>
        <location evidence="1">Cytoskeleton</location>
        <location evidence="1">Spindle</location>
    </subcellularLocation>
</comment>
<evidence type="ECO:0000313" key="10">
    <source>
        <dbReference type="EMBL" id="CAG9808255.1"/>
    </source>
</evidence>
<evidence type="ECO:0000256" key="2">
    <source>
        <dbReference type="ARBA" id="ARBA00022490"/>
    </source>
</evidence>
<keyword evidence="11" id="KW-1185">Reference proteome</keyword>
<dbReference type="PANTHER" id="PTHR23074">
    <property type="entry name" value="AAA DOMAIN-CONTAINING"/>
    <property type="match status" value="1"/>
</dbReference>
<reference evidence="10" key="2">
    <citation type="submission" date="2022-10" db="EMBL/GenBank/DDBJ databases">
        <authorList>
            <consortium name="ENA_rothamsted_submissions"/>
            <consortium name="culmorum"/>
            <person name="King R."/>
        </authorList>
    </citation>
    <scope>NUCLEOTIDE SEQUENCE</scope>
</reference>
<evidence type="ECO:0000256" key="8">
    <source>
        <dbReference type="SAM" id="MobiDB-lite"/>
    </source>
</evidence>
<dbReference type="EMBL" id="OU895879">
    <property type="protein sequence ID" value="CAG9808255.1"/>
    <property type="molecule type" value="Genomic_DNA"/>
</dbReference>